<comment type="caution">
    <text evidence="3">The sequence shown here is derived from an EMBL/GenBank/DDBJ whole genome shotgun (WGS) entry which is preliminary data.</text>
</comment>
<dbReference type="AlphaFoldDB" id="A0AAE1CSE0"/>
<gene>
    <name evidence="3" type="ORF">RRG08_039144</name>
</gene>
<feature type="signal peptide" evidence="2">
    <location>
        <begin position="1"/>
        <end position="30"/>
    </location>
</feature>
<evidence type="ECO:0000313" key="3">
    <source>
        <dbReference type="EMBL" id="KAK3731491.1"/>
    </source>
</evidence>
<keyword evidence="2" id="KW-0732">Signal</keyword>
<dbReference type="EMBL" id="JAWDGP010006998">
    <property type="protein sequence ID" value="KAK3731491.1"/>
    <property type="molecule type" value="Genomic_DNA"/>
</dbReference>
<organism evidence="3 4">
    <name type="scientific">Elysia crispata</name>
    <name type="common">lettuce slug</name>
    <dbReference type="NCBI Taxonomy" id="231223"/>
    <lineage>
        <taxon>Eukaryota</taxon>
        <taxon>Metazoa</taxon>
        <taxon>Spiralia</taxon>
        <taxon>Lophotrochozoa</taxon>
        <taxon>Mollusca</taxon>
        <taxon>Gastropoda</taxon>
        <taxon>Heterobranchia</taxon>
        <taxon>Euthyneura</taxon>
        <taxon>Panpulmonata</taxon>
        <taxon>Sacoglossa</taxon>
        <taxon>Placobranchoidea</taxon>
        <taxon>Plakobranchidae</taxon>
        <taxon>Elysia</taxon>
    </lineage>
</organism>
<feature type="region of interest" description="Disordered" evidence="1">
    <location>
        <begin position="318"/>
        <end position="356"/>
    </location>
</feature>
<evidence type="ECO:0000313" key="4">
    <source>
        <dbReference type="Proteomes" id="UP001283361"/>
    </source>
</evidence>
<evidence type="ECO:0000256" key="1">
    <source>
        <dbReference type="SAM" id="MobiDB-lite"/>
    </source>
</evidence>
<feature type="compositionally biased region" description="Basic and acidic residues" evidence="1">
    <location>
        <begin position="333"/>
        <end position="342"/>
    </location>
</feature>
<accession>A0AAE1CSE0</accession>
<name>A0AAE1CSE0_9GAST</name>
<reference evidence="3" key="1">
    <citation type="journal article" date="2023" name="G3 (Bethesda)">
        <title>A reference genome for the long-term kleptoplast-retaining sea slug Elysia crispata morphotype clarki.</title>
        <authorList>
            <person name="Eastman K.E."/>
            <person name="Pendleton A.L."/>
            <person name="Shaikh M.A."/>
            <person name="Suttiyut T."/>
            <person name="Ogas R."/>
            <person name="Tomko P."/>
            <person name="Gavelis G."/>
            <person name="Widhalm J.R."/>
            <person name="Wisecaver J.H."/>
        </authorList>
    </citation>
    <scope>NUCLEOTIDE SEQUENCE</scope>
    <source>
        <strain evidence="3">ECLA1</strain>
    </source>
</reference>
<dbReference type="Proteomes" id="UP001283361">
    <property type="component" value="Unassembled WGS sequence"/>
</dbReference>
<feature type="chain" id="PRO_5042200543" evidence="2">
    <location>
        <begin position="31"/>
        <end position="395"/>
    </location>
</feature>
<keyword evidence="4" id="KW-1185">Reference proteome</keyword>
<evidence type="ECO:0000256" key="2">
    <source>
        <dbReference type="SAM" id="SignalP"/>
    </source>
</evidence>
<protein>
    <submittedName>
        <fullName evidence="3">Uncharacterized protein</fullName>
    </submittedName>
</protein>
<proteinExistence type="predicted"/>
<sequence>MQHDIQILLECFKVLSFWFVLWSGPCELRGSFIDTSVEVSGGSYHTKDKSFIIRFTWDLPGTTKVAAIMQVMRFLLLGLASVLLFGLCYGQTTSEELSEAISKAFQVYEDRLAHIETYFGNLARQVMLQQFNSEQRARTDGYSGVKAVRGSHHGPRNYYSKSVVGSRFISIHDHADFVRTVGMGEINAVINGVEFTTRHNDYSLVMPSTTSTDYHETEPLPFPDVPPSVLNLKNIDDQIEELRTYFKAFATQNPELRDYRPYFRANLCYMEGAWTLDKSIEEPFESDRHQLDAASWLQLQSLFSGMMGTGVENRRIANSDSPILRISDSGSDNDSRKERTSDKGGQTRYPPALPLPLPNVGNDIECDASSALLTLLLTCPSQRPLFAQNQNQNQN</sequence>